<evidence type="ECO:0000256" key="3">
    <source>
        <dbReference type="ARBA" id="ARBA00022741"/>
    </source>
</evidence>
<dbReference type="InterPro" id="IPR023057">
    <property type="entry name" value="GlnE"/>
</dbReference>
<evidence type="ECO:0000256" key="7">
    <source>
        <dbReference type="HAMAP-Rule" id="MF_00802"/>
    </source>
</evidence>
<dbReference type="InterPro" id="IPR043519">
    <property type="entry name" value="NT_sf"/>
</dbReference>
<comment type="cofactor">
    <cofactor evidence="7">
        <name>Mg(2+)</name>
        <dbReference type="ChEBI" id="CHEBI:18420"/>
    </cofactor>
</comment>
<dbReference type="EC" id="2.7.7.89" evidence="7"/>
<evidence type="ECO:0000256" key="6">
    <source>
        <dbReference type="ARBA" id="ARBA00023268"/>
    </source>
</evidence>
<feature type="domain" description="Glutamate-ammonia ligase adenylyltransferase repeated" evidence="8">
    <location>
        <begin position="585"/>
        <end position="831"/>
    </location>
</feature>
<keyword evidence="3 7" id="KW-0547">Nucleotide-binding</keyword>
<dbReference type="PANTHER" id="PTHR30621:SF0">
    <property type="entry name" value="BIFUNCTIONAL GLUTAMINE SYNTHETASE ADENYLYLTRANSFERASE_ADENYLYL-REMOVING ENZYME"/>
    <property type="match status" value="1"/>
</dbReference>
<keyword evidence="5 7" id="KW-0460">Magnesium</keyword>
<comment type="catalytic activity">
    <reaction evidence="7">
        <text>[glutamine synthetase]-L-tyrosine + ATP = [glutamine synthetase]-O(4)-(5'-adenylyl)-L-tyrosine + diphosphate</text>
        <dbReference type="Rhea" id="RHEA:18589"/>
        <dbReference type="Rhea" id="RHEA-COMP:10660"/>
        <dbReference type="Rhea" id="RHEA-COMP:10661"/>
        <dbReference type="ChEBI" id="CHEBI:30616"/>
        <dbReference type="ChEBI" id="CHEBI:33019"/>
        <dbReference type="ChEBI" id="CHEBI:46858"/>
        <dbReference type="ChEBI" id="CHEBI:83624"/>
        <dbReference type="EC" id="2.7.7.42"/>
    </reaction>
</comment>
<feature type="domain" description="PII-uridylyltransferase/Glutamine-synthetase adenylyltransferase" evidence="9">
    <location>
        <begin position="340"/>
        <end position="480"/>
    </location>
</feature>
<evidence type="ECO:0000313" key="10">
    <source>
        <dbReference type="EMBL" id="GAA0357618.1"/>
    </source>
</evidence>
<evidence type="ECO:0000256" key="2">
    <source>
        <dbReference type="ARBA" id="ARBA00022695"/>
    </source>
</evidence>
<dbReference type="Gene3D" id="3.30.460.10">
    <property type="entry name" value="Beta Polymerase, domain 2"/>
    <property type="match status" value="2"/>
</dbReference>
<dbReference type="CDD" id="cd05401">
    <property type="entry name" value="NT_GlnE_GlnD_like"/>
    <property type="match status" value="2"/>
</dbReference>
<evidence type="ECO:0000256" key="5">
    <source>
        <dbReference type="ARBA" id="ARBA00022842"/>
    </source>
</evidence>
<dbReference type="InterPro" id="IPR005190">
    <property type="entry name" value="GlnE_rpt_dom"/>
</dbReference>
<feature type="domain" description="Glutamate-ammonia ligase adenylyltransferase repeated" evidence="8">
    <location>
        <begin position="77"/>
        <end position="317"/>
    </location>
</feature>
<dbReference type="SUPFAM" id="SSF81593">
    <property type="entry name" value="Nucleotidyltransferase substrate binding subunit/domain"/>
    <property type="match status" value="2"/>
</dbReference>
<proteinExistence type="inferred from homology"/>
<keyword evidence="4 7" id="KW-0067">ATP-binding</keyword>
<comment type="function">
    <text evidence="7">Involved in the regulation of glutamine synthetase GlnA, a key enzyme in the process to assimilate ammonia. When cellular nitrogen levels are high, the C-terminal adenylyl transferase (AT) inactivates GlnA by covalent transfer of an adenylyl group from ATP to specific tyrosine residue of GlnA, thus reducing its activity. Conversely, when nitrogen levels are low, the N-terminal adenylyl removase (AR) activates GlnA by removing the adenylyl group by phosphorolysis, increasing its activity. The regulatory region of GlnE binds the signal transduction protein PII (GlnB) which indicates the nitrogen status of the cell.</text>
</comment>
<comment type="caution">
    <text evidence="10">The sequence shown here is derived from an EMBL/GenBank/DDBJ whole genome shotgun (WGS) entry which is preliminary data.</text>
</comment>
<gene>
    <name evidence="7" type="primary">glnE</name>
    <name evidence="10" type="ORF">GCM10010151_54060</name>
</gene>
<keyword evidence="6 7" id="KW-0511">Multifunctional enzyme</keyword>
<protein>
    <recommendedName>
        <fullName evidence="7">Bifunctional glutamine synthetase adenylyltransferase/adenylyl-removing enzyme</fullName>
    </recommendedName>
    <alternativeName>
        <fullName evidence="7">ATP:glutamine synthetase adenylyltransferase</fullName>
    </alternativeName>
    <alternativeName>
        <fullName evidence="7">ATase</fullName>
    </alternativeName>
    <domain>
        <recommendedName>
            <fullName evidence="7">Glutamine synthetase adenylyl-L-tyrosine phosphorylase</fullName>
            <ecNumber evidence="7">2.7.7.89</ecNumber>
        </recommendedName>
        <alternativeName>
            <fullName evidence="7">Adenylyl removase</fullName>
            <shortName evidence="7">AR</shortName>
            <shortName evidence="7">AT-N</shortName>
        </alternativeName>
    </domain>
    <domain>
        <recommendedName>
            <fullName evidence="7">Glutamine synthetase adenylyl transferase</fullName>
            <ecNumber evidence="7">2.7.7.42</ecNumber>
        </recommendedName>
        <alternativeName>
            <fullName evidence="7">Adenylyl transferase</fullName>
            <shortName evidence="7">AT</shortName>
            <shortName evidence="7">AT-C</shortName>
        </alternativeName>
    </domain>
</protein>
<reference evidence="10 11" key="1">
    <citation type="journal article" date="2019" name="Int. J. Syst. Evol. Microbiol.">
        <title>The Global Catalogue of Microorganisms (GCM) 10K type strain sequencing project: providing services to taxonomists for standard genome sequencing and annotation.</title>
        <authorList>
            <consortium name="The Broad Institute Genomics Platform"/>
            <consortium name="The Broad Institute Genome Sequencing Center for Infectious Disease"/>
            <person name="Wu L."/>
            <person name="Ma J."/>
        </authorList>
    </citation>
    <scope>NUCLEOTIDE SEQUENCE [LARGE SCALE GENOMIC DNA]</scope>
    <source>
        <strain evidence="10 11">JCM 3146</strain>
    </source>
</reference>
<sequence length="1001" mass="109284">MIVSERRTESTTARLARLGITDVAEAQRRLAGQGLGGVLLDVLGSAADPDLALAGLLRLLERADVRAELAADPDALHRLVAVLGVSAALGDHLARHPDHWRVLAGPTALLRPTADELRTALLIAVGADPADPTPRAGVAEPAVALRIAYRRSLLHLAGRDLTGVTDVEDVAAELAELAAAALEAGLAIARAELGEQAGTCRLAVIGMGKCGGRELNYVSDVDVVFVAEPMPGQDETAALRAATRLASGMIRACSASTAEGALWEVDAALRPEGKSGPLVRTLASHRAYYERWAKTWEFQALLKARPVAGDRDLGEEYAEALAPLVWRAAERDNFVEDVQAMRRRVEEHIDPDQAGRQLKLGPGGLRDVEFAVQLLQLVHGRTDEELRGANTLNALKKLSWGGYVGRADAAALANAYRFLRRVEHLIQLYRLRRTHLVPEDPADLRRLGRALGFRTDPVAEFTAEWRRHAREVRRLHEKLFYRPLLVAVARLPGEEARLTREAARTRLEALGYTDPDGALRHLESLTAGVSRRASIQRTLLPVMLGWFADGPDPDAGLLGFRQVSDALGTTPWYLRLLRDDVTVAERMAHVLSSSRYATDLLLRAPAAVSLLAGDAELTPRSAGALRGEALAAVGRHMSAVPARLQLDPAADAVTAVRGIRRRELLRVAVADLLGRLDVRETGEALTAITLVTIEAALRAAVEKIEMERRAPLPTRFAIVAMGRLGGYELGYGSDADVMFVHDPLPGTEQEAGAAAHAVAEELRRLLALPAPDPPLVIDPGLRPEGRQGPLVRTFDSYASYYRRWSSPWESQALLRAAPVIGDEDLGARFRELIDPLRWPRGGIDDRVLMEIRRLKARMEAERLPRGVDRRLHLKLGPGGLSDVEWVAQLLQLRHAYDVPELRTTRTLAALDAAAAAGLLDREDAVRLADAWRLATRIRNAVMLVRGRASDLLPTEHHRERSAVARVLGYDASGEMLEDYRRHARHARAVVERVFYGDDAGA</sequence>
<evidence type="ECO:0000256" key="1">
    <source>
        <dbReference type="ARBA" id="ARBA00022679"/>
    </source>
</evidence>
<evidence type="ECO:0000313" key="11">
    <source>
        <dbReference type="Proteomes" id="UP001501822"/>
    </source>
</evidence>
<name>A0ABN0X929_9ACTN</name>
<evidence type="ECO:0000256" key="4">
    <source>
        <dbReference type="ARBA" id="ARBA00022840"/>
    </source>
</evidence>
<dbReference type="Pfam" id="PF08335">
    <property type="entry name" value="GlnD_UR_UTase"/>
    <property type="match status" value="2"/>
</dbReference>
<dbReference type="GO" id="GO:0016779">
    <property type="term" value="F:nucleotidyltransferase activity"/>
    <property type="evidence" value="ECO:0007669"/>
    <property type="project" value="UniProtKB-KW"/>
</dbReference>
<dbReference type="Gene3D" id="1.20.120.330">
    <property type="entry name" value="Nucleotidyltransferases domain 2"/>
    <property type="match status" value="2"/>
</dbReference>
<feature type="region of interest" description="Adenylyl removase" evidence="7">
    <location>
        <begin position="1"/>
        <end position="484"/>
    </location>
</feature>
<keyword evidence="11" id="KW-1185">Reference proteome</keyword>
<accession>A0ABN0X929</accession>
<dbReference type="NCBIfam" id="NF010707">
    <property type="entry name" value="PRK14109.1"/>
    <property type="match status" value="1"/>
</dbReference>
<comment type="catalytic activity">
    <reaction evidence="7">
        <text>[glutamine synthetase]-O(4)-(5'-adenylyl)-L-tyrosine + phosphate = [glutamine synthetase]-L-tyrosine + ADP</text>
        <dbReference type="Rhea" id="RHEA:43716"/>
        <dbReference type="Rhea" id="RHEA-COMP:10660"/>
        <dbReference type="Rhea" id="RHEA-COMP:10661"/>
        <dbReference type="ChEBI" id="CHEBI:43474"/>
        <dbReference type="ChEBI" id="CHEBI:46858"/>
        <dbReference type="ChEBI" id="CHEBI:83624"/>
        <dbReference type="ChEBI" id="CHEBI:456216"/>
        <dbReference type="EC" id="2.7.7.89"/>
    </reaction>
</comment>
<dbReference type="PANTHER" id="PTHR30621">
    <property type="entry name" value="GLUTAMINE SYNTHETASE ADENYLYLTRANSFERASE"/>
    <property type="match status" value="1"/>
</dbReference>
<organism evidence="10 11">
    <name type="scientific">Actinoallomurus spadix</name>
    <dbReference type="NCBI Taxonomy" id="79912"/>
    <lineage>
        <taxon>Bacteria</taxon>
        <taxon>Bacillati</taxon>
        <taxon>Actinomycetota</taxon>
        <taxon>Actinomycetes</taxon>
        <taxon>Streptosporangiales</taxon>
        <taxon>Thermomonosporaceae</taxon>
        <taxon>Actinoallomurus</taxon>
    </lineage>
</organism>
<keyword evidence="1 7" id="KW-0808">Transferase</keyword>
<dbReference type="Pfam" id="PF03710">
    <property type="entry name" value="GlnE"/>
    <property type="match status" value="2"/>
</dbReference>
<feature type="region of interest" description="Adenylyl transferase" evidence="7">
    <location>
        <begin position="492"/>
        <end position="1001"/>
    </location>
</feature>
<keyword evidence="2 7" id="KW-0548">Nucleotidyltransferase</keyword>
<comment type="similarity">
    <text evidence="7">Belongs to the GlnE family.</text>
</comment>
<dbReference type="EMBL" id="BAAABM010000049">
    <property type="protein sequence ID" value="GAA0357618.1"/>
    <property type="molecule type" value="Genomic_DNA"/>
</dbReference>
<feature type="domain" description="PII-uridylyltransferase/Glutamine-synthetase adenylyltransferase" evidence="9">
    <location>
        <begin position="855"/>
        <end position="993"/>
    </location>
</feature>
<dbReference type="InterPro" id="IPR013546">
    <property type="entry name" value="PII_UdlTrfase/GS_AdlTrfase"/>
</dbReference>
<dbReference type="Proteomes" id="UP001501822">
    <property type="component" value="Unassembled WGS sequence"/>
</dbReference>
<dbReference type="HAMAP" id="MF_00802">
    <property type="entry name" value="GlnE"/>
    <property type="match status" value="1"/>
</dbReference>
<evidence type="ECO:0000259" key="9">
    <source>
        <dbReference type="Pfam" id="PF08335"/>
    </source>
</evidence>
<evidence type="ECO:0000259" key="8">
    <source>
        <dbReference type="Pfam" id="PF03710"/>
    </source>
</evidence>
<dbReference type="EC" id="2.7.7.42" evidence="7"/>
<dbReference type="SUPFAM" id="SSF81301">
    <property type="entry name" value="Nucleotidyltransferase"/>
    <property type="match status" value="2"/>
</dbReference>